<dbReference type="RefSeq" id="WP_127698532.1">
    <property type="nucleotide sequence ID" value="NZ_SACS01000006.1"/>
</dbReference>
<keyword evidence="4" id="KW-1185">Reference proteome</keyword>
<organism evidence="3 4">
    <name type="scientific">Rheinheimera riviphila</name>
    <dbReference type="NCBI Taxonomy" id="1834037"/>
    <lineage>
        <taxon>Bacteria</taxon>
        <taxon>Pseudomonadati</taxon>
        <taxon>Pseudomonadota</taxon>
        <taxon>Gammaproteobacteria</taxon>
        <taxon>Chromatiales</taxon>
        <taxon>Chromatiaceae</taxon>
        <taxon>Rheinheimera</taxon>
    </lineage>
</organism>
<reference evidence="3 4" key="1">
    <citation type="submission" date="2019-01" db="EMBL/GenBank/DDBJ databases">
        <authorList>
            <person name="Chen W.-M."/>
        </authorList>
    </citation>
    <scope>NUCLEOTIDE SEQUENCE [LARGE SCALE GENOMIC DNA]</scope>
    <source>
        <strain evidence="3 4">KYPC3</strain>
    </source>
</reference>
<dbReference type="GO" id="GO:0001681">
    <property type="term" value="F:sialate O-acetylesterase activity"/>
    <property type="evidence" value="ECO:0007669"/>
    <property type="project" value="InterPro"/>
</dbReference>
<dbReference type="EMBL" id="SACS01000006">
    <property type="protein sequence ID" value="RVU40186.1"/>
    <property type="molecule type" value="Genomic_DNA"/>
</dbReference>
<proteinExistence type="predicted"/>
<dbReference type="PANTHER" id="PTHR22901">
    <property type="entry name" value="SIALATE O-ACETYLESTERASE"/>
    <property type="match status" value="1"/>
</dbReference>
<evidence type="ECO:0000259" key="2">
    <source>
        <dbReference type="Pfam" id="PF03629"/>
    </source>
</evidence>
<dbReference type="SUPFAM" id="SSF52266">
    <property type="entry name" value="SGNH hydrolase"/>
    <property type="match status" value="1"/>
</dbReference>
<dbReference type="InterPro" id="IPR008979">
    <property type="entry name" value="Galactose-bd-like_sf"/>
</dbReference>
<dbReference type="SUPFAM" id="SSF49785">
    <property type="entry name" value="Galactose-binding domain-like"/>
    <property type="match status" value="1"/>
</dbReference>
<dbReference type="InterPro" id="IPR036514">
    <property type="entry name" value="SGNH_hydro_sf"/>
</dbReference>
<feature type="domain" description="Sialate O-acetylesterase" evidence="2">
    <location>
        <begin position="442"/>
        <end position="527"/>
    </location>
</feature>
<evidence type="ECO:0000313" key="4">
    <source>
        <dbReference type="Proteomes" id="UP000283077"/>
    </source>
</evidence>
<dbReference type="Gene3D" id="3.40.50.1110">
    <property type="entry name" value="SGNH hydrolase"/>
    <property type="match status" value="1"/>
</dbReference>
<dbReference type="AlphaFoldDB" id="A0A437R072"/>
<dbReference type="Gene3D" id="2.60.120.260">
    <property type="entry name" value="Galactose-binding domain-like"/>
    <property type="match status" value="1"/>
</dbReference>
<dbReference type="Pfam" id="PF03629">
    <property type="entry name" value="SASA"/>
    <property type="match status" value="1"/>
</dbReference>
<dbReference type="InterPro" id="IPR039329">
    <property type="entry name" value="SIAE"/>
</dbReference>
<evidence type="ECO:0000313" key="3">
    <source>
        <dbReference type="EMBL" id="RVU40186.1"/>
    </source>
</evidence>
<evidence type="ECO:0000256" key="1">
    <source>
        <dbReference type="ARBA" id="ARBA00022801"/>
    </source>
</evidence>
<dbReference type="InterPro" id="IPR005181">
    <property type="entry name" value="SASA"/>
</dbReference>
<keyword evidence="1" id="KW-0378">Hydrolase</keyword>
<name>A0A437R072_9GAMM</name>
<dbReference type="Proteomes" id="UP000283077">
    <property type="component" value="Unassembled WGS sequence"/>
</dbReference>
<dbReference type="OrthoDB" id="9795554at2"/>
<sequence length="529" mass="59043">MFELQRVRSKRHRLQLALSSSLLLLSPAGLADIMLPKLISQGMVLQRDSTIKLWGYAASGETVVVSFNGKVIGQIQAAPALASDVPTQPAAQGRWQISLPAQPAGGPHQFVFQGENRIALNDVYFGDVWVASGQSNMELPMARLKEAYPEDLTNADYPLIRQFTVPQHYNFHAPQYDVATGEWLSANPKTIEHFSALAFYFARDLYRQHKVPIGILNNALGGSPVEAWLSESALQAFPDALAEGLKYRDPHLIADVTAADQAKNQAWYGDLQRRDPGLNPTTPWYSNQFDDSQWQDFTVPGFRAEPFTGVWWLRKTVQLSEAQAKQADTLRLGSIVDAEEVYLNGVQVGHTTYQYPPRRYDIPAGLLKAGANQLALRITATNGKTGLYPDKPYWLGTDSQHIPLTGVWKMKTAATAKPLPGDTFIRWKPLGLFNGLAAPLTKLPVKGVIWYQGESNVGQYQQYKERFQAMIQDWRSHFQAADDKPLPFLYVQLANFLEKTAQPQDSSWAGLREAQRQSLSAPNTACIFR</sequence>
<comment type="caution">
    <text evidence="3">The sequence shown here is derived from an EMBL/GenBank/DDBJ whole genome shotgun (WGS) entry which is preliminary data.</text>
</comment>
<gene>
    <name evidence="3" type="ORF">EOE67_08025</name>
</gene>
<dbReference type="GO" id="GO:0005975">
    <property type="term" value="P:carbohydrate metabolic process"/>
    <property type="evidence" value="ECO:0007669"/>
    <property type="project" value="TreeGrafter"/>
</dbReference>
<accession>A0A437R072</accession>
<dbReference type="PANTHER" id="PTHR22901:SF0">
    <property type="entry name" value="SIALATE O-ACETYLESTERASE"/>
    <property type="match status" value="1"/>
</dbReference>
<protein>
    <submittedName>
        <fullName evidence="3">Sialate O-acetylesterase</fullName>
    </submittedName>
</protein>